<keyword evidence="10" id="KW-0418">Kinase</keyword>
<dbReference type="AlphaFoldDB" id="A0A7R8X627"/>
<evidence type="ECO:0000256" key="3">
    <source>
        <dbReference type="ARBA" id="ARBA00012105"/>
    </source>
</evidence>
<dbReference type="GO" id="GO:0009398">
    <property type="term" value="P:FMN biosynthetic process"/>
    <property type="evidence" value="ECO:0007669"/>
    <property type="project" value="UniProtKB-UniPathway"/>
</dbReference>
<evidence type="ECO:0000256" key="16">
    <source>
        <dbReference type="ARBA" id="ARBA00077632"/>
    </source>
</evidence>
<evidence type="ECO:0000256" key="2">
    <source>
        <dbReference type="ARBA" id="ARBA00005201"/>
    </source>
</evidence>
<dbReference type="InterPro" id="IPR023468">
    <property type="entry name" value="Riboflavin_kinase"/>
</dbReference>
<keyword evidence="7" id="KW-0808">Transferase</keyword>
<accession>A0A7R8X627</accession>
<dbReference type="UniPathway" id="UPA00276">
    <property type="reaction ID" value="UER00406"/>
</dbReference>
<comment type="cofactor">
    <cofactor evidence="1">
        <name>Zn(2+)</name>
        <dbReference type="ChEBI" id="CHEBI:29105"/>
    </cofactor>
</comment>
<keyword evidence="12" id="KW-0067">ATP-binding</keyword>
<dbReference type="Proteomes" id="UP000677054">
    <property type="component" value="Unassembled WGS sequence"/>
</dbReference>
<organism evidence="18">
    <name type="scientific">Darwinula stevensoni</name>
    <dbReference type="NCBI Taxonomy" id="69355"/>
    <lineage>
        <taxon>Eukaryota</taxon>
        <taxon>Metazoa</taxon>
        <taxon>Ecdysozoa</taxon>
        <taxon>Arthropoda</taxon>
        <taxon>Crustacea</taxon>
        <taxon>Oligostraca</taxon>
        <taxon>Ostracoda</taxon>
        <taxon>Podocopa</taxon>
        <taxon>Podocopida</taxon>
        <taxon>Darwinulocopina</taxon>
        <taxon>Darwinuloidea</taxon>
        <taxon>Darwinulidae</taxon>
        <taxon>Darwinula</taxon>
    </lineage>
</organism>
<dbReference type="Pfam" id="PF01687">
    <property type="entry name" value="Flavokinase"/>
    <property type="match status" value="1"/>
</dbReference>
<keyword evidence="11" id="KW-0862">Zinc</keyword>
<dbReference type="GO" id="GO:0046872">
    <property type="term" value="F:metal ion binding"/>
    <property type="evidence" value="ECO:0007669"/>
    <property type="project" value="UniProtKB-KW"/>
</dbReference>
<keyword evidence="19" id="KW-1185">Reference proteome</keyword>
<comment type="pathway">
    <text evidence="2">Cofactor biosynthesis; FMN biosynthesis; FMN from riboflavin (ATP route): step 1/1.</text>
</comment>
<dbReference type="EC" id="2.7.1.26" evidence="3"/>
<keyword evidence="6" id="KW-0288">FMN</keyword>
<keyword evidence="9" id="KW-0547">Nucleotide-binding</keyword>
<evidence type="ECO:0000256" key="10">
    <source>
        <dbReference type="ARBA" id="ARBA00022777"/>
    </source>
</evidence>
<evidence type="ECO:0000256" key="6">
    <source>
        <dbReference type="ARBA" id="ARBA00022643"/>
    </source>
</evidence>
<evidence type="ECO:0000256" key="4">
    <source>
        <dbReference type="ARBA" id="ARBA00017394"/>
    </source>
</evidence>
<dbReference type="Gene3D" id="2.40.30.30">
    <property type="entry name" value="Riboflavin kinase-like"/>
    <property type="match status" value="1"/>
</dbReference>
<protein>
    <recommendedName>
        <fullName evidence="4">Riboflavin kinase</fullName>
        <ecNumber evidence="3">2.7.1.26</ecNumber>
    </recommendedName>
    <alternativeName>
        <fullName evidence="16">ATP:riboflavin 5'-phosphotransferase</fullName>
    </alternativeName>
    <alternativeName>
        <fullName evidence="13">Flavokinase</fullName>
    </alternativeName>
</protein>
<dbReference type="EMBL" id="LR899681">
    <property type="protein sequence ID" value="CAD7241683.1"/>
    <property type="molecule type" value="Genomic_DNA"/>
</dbReference>
<sequence length="148" mass="16859">RHLPHFAVGRVVKGFGRGSKELGIPTANFPADVVEHLPEDFQTGIYCGWARVANGPIYKMVMSVGWNPYYHNTQKSMETHIIHEFPADFYEAILRVGIVAFLRPEANFSSLDDLIKAIKKDIQDAEALLDSEKYLQIKEDPFLKDHRC</sequence>
<keyword evidence="8" id="KW-0479">Metal-binding</keyword>
<name>A0A7R8X627_9CRUS</name>
<evidence type="ECO:0000256" key="15">
    <source>
        <dbReference type="ARBA" id="ARBA00054097"/>
    </source>
</evidence>
<dbReference type="PANTHER" id="PTHR22749">
    <property type="entry name" value="RIBOFLAVIN KINASE/FMN ADENYLYLTRANSFERASE"/>
    <property type="match status" value="1"/>
</dbReference>
<proteinExistence type="predicted"/>
<evidence type="ECO:0000256" key="7">
    <source>
        <dbReference type="ARBA" id="ARBA00022679"/>
    </source>
</evidence>
<dbReference type="OrthoDB" id="276388at2759"/>
<dbReference type="PANTHER" id="PTHR22749:SF6">
    <property type="entry name" value="RIBOFLAVIN KINASE"/>
    <property type="match status" value="1"/>
</dbReference>
<comment type="catalytic activity">
    <reaction evidence="14">
        <text>riboflavin + ATP = FMN + ADP + H(+)</text>
        <dbReference type="Rhea" id="RHEA:14357"/>
        <dbReference type="ChEBI" id="CHEBI:15378"/>
        <dbReference type="ChEBI" id="CHEBI:30616"/>
        <dbReference type="ChEBI" id="CHEBI:57986"/>
        <dbReference type="ChEBI" id="CHEBI:58210"/>
        <dbReference type="ChEBI" id="CHEBI:456216"/>
        <dbReference type="EC" id="2.7.1.26"/>
    </reaction>
    <physiologicalReaction direction="left-to-right" evidence="14">
        <dbReference type="Rhea" id="RHEA:14358"/>
    </physiologicalReaction>
</comment>
<evidence type="ECO:0000313" key="19">
    <source>
        <dbReference type="Proteomes" id="UP000677054"/>
    </source>
</evidence>
<dbReference type="SMART" id="SM00904">
    <property type="entry name" value="Flavokinase"/>
    <property type="match status" value="1"/>
</dbReference>
<dbReference type="FunFam" id="2.40.30.30:FF:000002">
    <property type="entry name" value="Riboflavin kinase, putative"/>
    <property type="match status" value="1"/>
</dbReference>
<evidence type="ECO:0000256" key="5">
    <source>
        <dbReference type="ARBA" id="ARBA00022630"/>
    </source>
</evidence>
<evidence type="ECO:0000256" key="12">
    <source>
        <dbReference type="ARBA" id="ARBA00022840"/>
    </source>
</evidence>
<evidence type="ECO:0000313" key="18">
    <source>
        <dbReference type="EMBL" id="CAD7241683.1"/>
    </source>
</evidence>
<evidence type="ECO:0000256" key="14">
    <source>
        <dbReference type="ARBA" id="ARBA00050912"/>
    </source>
</evidence>
<dbReference type="InterPro" id="IPR023465">
    <property type="entry name" value="Riboflavin_kinase_dom_sf"/>
</dbReference>
<feature type="domain" description="Riboflavin kinase" evidence="17">
    <location>
        <begin position="2"/>
        <end position="130"/>
    </location>
</feature>
<reference evidence="18" key="1">
    <citation type="submission" date="2020-11" db="EMBL/GenBank/DDBJ databases">
        <authorList>
            <person name="Tran Van P."/>
        </authorList>
    </citation>
    <scope>NUCLEOTIDE SEQUENCE</scope>
</reference>
<dbReference type="GO" id="GO:0005524">
    <property type="term" value="F:ATP binding"/>
    <property type="evidence" value="ECO:0007669"/>
    <property type="project" value="UniProtKB-KW"/>
</dbReference>
<evidence type="ECO:0000256" key="8">
    <source>
        <dbReference type="ARBA" id="ARBA00022723"/>
    </source>
</evidence>
<dbReference type="GO" id="GO:0008531">
    <property type="term" value="F:riboflavin kinase activity"/>
    <property type="evidence" value="ECO:0007669"/>
    <property type="project" value="UniProtKB-EC"/>
</dbReference>
<dbReference type="EMBL" id="CAJPEV010000164">
    <property type="protein sequence ID" value="CAG0881659.1"/>
    <property type="molecule type" value="Genomic_DNA"/>
</dbReference>
<feature type="non-terminal residue" evidence="18">
    <location>
        <position position="148"/>
    </location>
</feature>
<dbReference type="InterPro" id="IPR015865">
    <property type="entry name" value="Riboflavin_kinase_bac/euk"/>
</dbReference>
<dbReference type="SUPFAM" id="SSF82114">
    <property type="entry name" value="Riboflavin kinase-like"/>
    <property type="match status" value="1"/>
</dbReference>
<evidence type="ECO:0000259" key="17">
    <source>
        <dbReference type="SMART" id="SM00904"/>
    </source>
</evidence>
<gene>
    <name evidence="18" type="ORF">DSTB1V02_LOCUS1664</name>
</gene>
<evidence type="ECO:0000256" key="1">
    <source>
        <dbReference type="ARBA" id="ARBA00001947"/>
    </source>
</evidence>
<feature type="non-terminal residue" evidence="18">
    <location>
        <position position="1"/>
    </location>
</feature>
<evidence type="ECO:0000256" key="13">
    <source>
        <dbReference type="ARBA" id="ARBA00029789"/>
    </source>
</evidence>
<evidence type="ECO:0000256" key="11">
    <source>
        <dbReference type="ARBA" id="ARBA00022833"/>
    </source>
</evidence>
<dbReference type="GO" id="GO:0005739">
    <property type="term" value="C:mitochondrion"/>
    <property type="evidence" value="ECO:0007669"/>
    <property type="project" value="TreeGrafter"/>
</dbReference>
<keyword evidence="5" id="KW-0285">Flavoprotein</keyword>
<comment type="function">
    <text evidence="15">Catalyzes the phosphorylation of riboflavin (vitamin B2) to form flavin-mononucleotide (FMN), hence rate-limiting enzyme in the synthesis of FAD. Essential for TNF-induced reactive oxygen species (ROS) production. Through its interaction with both TNFRSF1A and CYBA, physically and functionally couples TNFRSF1A to NADPH oxidase. TNF-activation of RFK may enhance the incorporation of FAD in NADPH oxidase, a critical step for the assembly and activation of NADPH oxidase.</text>
</comment>
<evidence type="ECO:0000256" key="9">
    <source>
        <dbReference type="ARBA" id="ARBA00022741"/>
    </source>
</evidence>
<dbReference type="GO" id="GO:0009231">
    <property type="term" value="P:riboflavin biosynthetic process"/>
    <property type="evidence" value="ECO:0007669"/>
    <property type="project" value="InterPro"/>
</dbReference>